<evidence type="ECO:0000259" key="5">
    <source>
        <dbReference type="PROSITE" id="PS50112"/>
    </source>
</evidence>
<dbReference type="InterPro" id="IPR036388">
    <property type="entry name" value="WH-like_DNA-bd_sf"/>
</dbReference>
<keyword evidence="1" id="KW-0805">Transcription regulation</keyword>
<dbReference type="InterPro" id="IPR000014">
    <property type="entry name" value="PAS"/>
</dbReference>
<evidence type="ECO:0000313" key="7">
    <source>
        <dbReference type="Proteomes" id="UP000603434"/>
    </source>
</evidence>
<feature type="domain" description="PAS" evidence="5">
    <location>
        <begin position="132"/>
        <end position="196"/>
    </location>
</feature>
<dbReference type="SUPFAM" id="SSF46894">
    <property type="entry name" value="C-terminal effector domain of the bipartite response regulators"/>
    <property type="match status" value="1"/>
</dbReference>
<protein>
    <submittedName>
        <fullName evidence="6">PAS domain-containing protein</fullName>
    </submittedName>
</protein>
<comment type="caution">
    <text evidence="6">The sequence shown here is derived from an EMBL/GenBank/DDBJ whole genome shotgun (WGS) entry which is preliminary data.</text>
</comment>
<gene>
    <name evidence="6" type="ORF">H8E23_17280</name>
</gene>
<evidence type="ECO:0000256" key="3">
    <source>
        <dbReference type="ARBA" id="ARBA00023163"/>
    </source>
</evidence>
<dbReference type="PROSITE" id="PS00622">
    <property type="entry name" value="HTH_LUXR_1"/>
    <property type="match status" value="1"/>
</dbReference>
<evidence type="ECO:0000313" key="6">
    <source>
        <dbReference type="EMBL" id="MBC8363140.1"/>
    </source>
</evidence>
<dbReference type="SMART" id="SM00421">
    <property type="entry name" value="HTH_LUXR"/>
    <property type="match status" value="1"/>
</dbReference>
<dbReference type="GO" id="GO:0003677">
    <property type="term" value="F:DNA binding"/>
    <property type="evidence" value="ECO:0007669"/>
    <property type="project" value="UniProtKB-KW"/>
</dbReference>
<proteinExistence type="predicted"/>
<dbReference type="InterPro" id="IPR016032">
    <property type="entry name" value="Sig_transdc_resp-reg_C-effctor"/>
</dbReference>
<dbReference type="InterPro" id="IPR035965">
    <property type="entry name" value="PAS-like_dom_sf"/>
</dbReference>
<evidence type="ECO:0000256" key="2">
    <source>
        <dbReference type="ARBA" id="ARBA00023125"/>
    </source>
</evidence>
<dbReference type="PANTHER" id="PTHR44688">
    <property type="entry name" value="DNA-BINDING TRANSCRIPTIONAL ACTIVATOR DEVR_DOSR"/>
    <property type="match status" value="1"/>
</dbReference>
<dbReference type="PANTHER" id="PTHR44688:SF16">
    <property type="entry name" value="DNA-BINDING TRANSCRIPTIONAL ACTIVATOR DEVR_DOSR"/>
    <property type="match status" value="1"/>
</dbReference>
<organism evidence="6 7">
    <name type="scientific">Candidatus Desulfatibia profunda</name>
    <dbReference type="NCBI Taxonomy" id="2841695"/>
    <lineage>
        <taxon>Bacteria</taxon>
        <taxon>Pseudomonadati</taxon>
        <taxon>Thermodesulfobacteriota</taxon>
        <taxon>Desulfobacteria</taxon>
        <taxon>Desulfobacterales</taxon>
        <taxon>Desulfobacterales incertae sedis</taxon>
        <taxon>Candidatus Desulfatibia</taxon>
    </lineage>
</organism>
<dbReference type="EMBL" id="JACNJH010000260">
    <property type="protein sequence ID" value="MBC8363140.1"/>
    <property type="molecule type" value="Genomic_DNA"/>
</dbReference>
<feature type="domain" description="HTH luxR-type" evidence="4">
    <location>
        <begin position="323"/>
        <end position="388"/>
    </location>
</feature>
<name>A0A8J6TIH7_9BACT</name>
<dbReference type="InterPro" id="IPR013656">
    <property type="entry name" value="PAS_4"/>
</dbReference>
<dbReference type="InterPro" id="IPR000792">
    <property type="entry name" value="Tscrpt_reg_LuxR_C"/>
</dbReference>
<evidence type="ECO:0000259" key="4">
    <source>
        <dbReference type="PROSITE" id="PS50043"/>
    </source>
</evidence>
<accession>A0A8J6TIH7</accession>
<dbReference type="Gene3D" id="1.10.10.10">
    <property type="entry name" value="Winged helix-like DNA-binding domain superfamily/Winged helix DNA-binding domain"/>
    <property type="match status" value="1"/>
</dbReference>
<reference evidence="6 7" key="1">
    <citation type="submission" date="2020-08" db="EMBL/GenBank/DDBJ databases">
        <title>Bridging the membrane lipid divide: bacteria of the FCB group superphylum have the potential to synthesize archaeal ether lipids.</title>
        <authorList>
            <person name="Villanueva L."/>
            <person name="Von Meijenfeldt F.A.B."/>
            <person name="Westbye A.B."/>
            <person name="Yadav S."/>
            <person name="Hopmans E.C."/>
            <person name="Dutilh B.E."/>
            <person name="Sinninghe Damste J.S."/>
        </authorList>
    </citation>
    <scope>NUCLEOTIDE SEQUENCE [LARGE SCALE GENOMIC DNA]</scope>
    <source>
        <strain evidence="6">NIOZ-UU30</strain>
    </source>
</reference>
<dbReference type="NCBIfam" id="TIGR00229">
    <property type="entry name" value="sensory_box"/>
    <property type="match status" value="1"/>
</dbReference>
<dbReference type="CDD" id="cd06170">
    <property type="entry name" value="LuxR_C_like"/>
    <property type="match status" value="1"/>
</dbReference>
<dbReference type="PROSITE" id="PS50043">
    <property type="entry name" value="HTH_LUXR_2"/>
    <property type="match status" value="1"/>
</dbReference>
<keyword evidence="3" id="KW-0804">Transcription</keyword>
<keyword evidence="2" id="KW-0238">DNA-binding</keyword>
<dbReference type="GO" id="GO:0006355">
    <property type="term" value="P:regulation of DNA-templated transcription"/>
    <property type="evidence" value="ECO:0007669"/>
    <property type="project" value="InterPro"/>
</dbReference>
<dbReference type="SUPFAM" id="SSF55785">
    <property type="entry name" value="PYP-like sensor domain (PAS domain)"/>
    <property type="match status" value="2"/>
</dbReference>
<dbReference type="Pfam" id="PF08448">
    <property type="entry name" value="PAS_4"/>
    <property type="match status" value="2"/>
</dbReference>
<dbReference type="Gene3D" id="3.30.450.20">
    <property type="entry name" value="PAS domain"/>
    <property type="match status" value="2"/>
</dbReference>
<dbReference type="SMART" id="SM00091">
    <property type="entry name" value="PAS"/>
    <property type="match status" value="2"/>
</dbReference>
<dbReference type="PRINTS" id="PR00038">
    <property type="entry name" value="HTHLUXR"/>
</dbReference>
<dbReference type="Proteomes" id="UP000603434">
    <property type="component" value="Unassembled WGS sequence"/>
</dbReference>
<dbReference type="AlphaFoldDB" id="A0A8J6TIH7"/>
<dbReference type="PROSITE" id="PS50112">
    <property type="entry name" value="PAS"/>
    <property type="match status" value="1"/>
</dbReference>
<evidence type="ECO:0000256" key="1">
    <source>
        <dbReference type="ARBA" id="ARBA00023015"/>
    </source>
</evidence>
<sequence length="390" mass="44718">MKTSKKLTYNQMRDILDATPRAWHLWEYRKVTGDLHLIGANPSADRMLGIRHERYFGQTIVEIFPNGLASTIHNYKQIAIDGGTRHFELEYNHRNVSRHFNMYAFQVGYRLLGCSFDDITQQKEAEMRLKTSEEKYRMIFEKSPLGIFHFDAAGQITACNQNLADIIGSLPERVIDFNLVKELKNEKMKAAVQSALSGKTGRYEGDYLSVTGNKRTAVKAYMVPIILENNCVIGGIGIFEDITDRVEIDQKREETIIALQVLLNQRGKDKENIYNEIMFKIRQLVMPLIVHLGLMNLNAKQKAFLELIKTNLKEINSEFPSSLKNNLTTLTPAELRIVNLVKRGKRSKEIAEVLEVAEKTIETHRRNIRKKLGIPSNVRNLEVYFTTGLS</sequence>
<dbReference type="Pfam" id="PF00196">
    <property type="entry name" value="GerE"/>
    <property type="match status" value="1"/>
</dbReference>